<evidence type="ECO:0000313" key="3">
    <source>
        <dbReference type="Proteomes" id="UP000652761"/>
    </source>
</evidence>
<evidence type="ECO:0000259" key="1">
    <source>
        <dbReference type="PROSITE" id="PS52045"/>
    </source>
</evidence>
<reference evidence="2" key="1">
    <citation type="submission" date="2017-07" db="EMBL/GenBank/DDBJ databases">
        <title>Taro Niue Genome Assembly and Annotation.</title>
        <authorList>
            <person name="Atibalentja N."/>
            <person name="Keating K."/>
            <person name="Fields C.J."/>
        </authorList>
    </citation>
    <scope>NUCLEOTIDE SEQUENCE</scope>
    <source>
        <strain evidence="2">Niue_2</strain>
        <tissue evidence="2">Leaf</tissue>
    </source>
</reference>
<sequence>MSTIPIDFSKANSNPFRPREGEKILDKGNALCPSARTNHLPGRPVGGVPIRHRPQMGVPPQNTVQWGSANTDVRTNMHKQGRVQIEDDGLVHKLNVLTLKPDDLPNETSDHVMEAPRQFNLTKICPEGSIPIERTQRNDQFGGNHVYKSPPYFLQQAPILGIDGYVHEYATIVDTGAYYGAKATMSLWNPKVETPHEFSLSQMWLISADKKTTLEAGWMVYPQLYGDSQTRFFIFWTFNFNLQADGYRTGCYNLHCPGFVQTNNRFPLNGVLRPISVYGGDQFDITIQIFKGRKTRNWWLYLQGIPMGYWPNELVEGLARGARLATFGGEVAYKRSTQRRVTSTQMGSGHFASEGFRKSSFFRNVMVVNTSNWYGIPGHTKDDVTSSACYDVRAALVRSTAWGYFFYYGGPGRSDKCS</sequence>
<dbReference type="Pfam" id="PF03080">
    <property type="entry name" value="Neprosin"/>
    <property type="match status" value="1"/>
</dbReference>
<dbReference type="EMBL" id="NMUH01004409">
    <property type="protein sequence ID" value="MQM09559.1"/>
    <property type="molecule type" value="Genomic_DNA"/>
</dbReference>
<comment type="caution">
    <text evidence="2">The sequence shown here is derived from an EMBL/GenBank/DDBJ whole genome shotgun (WGS) entry which is preliminary data.</text>
</comment>
<accession>A0A843WIG5</accession>
<dbReference type="OrthoDB" id="1858978at2759"/>
<keyword evidence="3" id="KW-1185">Reference proteome</keyword>
<gene>
    <name evidence="2" type="ORF">Taro_042432</name>
</gene>
<dbReference type="Gene3D" id="3.90.1320.10">
    <property type="entry name" value="Outer-capsid protein sigma 3, large lobe"/>
    <property type="match status" value="1"/>
</dbReference>
<dbReference type="InterPro" id="IPR004314">
    <property type="entry name" value="Neprosin"/>
</dbReference>
<evidence type="ECO:0000313" key="2">
    <source>
        <dbReference type="EMBL" id="MQM09559.1"/>
    </source>
</evidence>
<dbReference type="Proteomes" id="UP000652761">
    <property type="component" value="Unassembled WGS sequence"/>
</dbReference>
<proteinExistence type="predicted"/>
<dbReference type="PANTHER" id="PTHR31589">
    <property type="entry name" value="PROTEIN, PUTATIVE (DUF239)-RELATED-RELATED"/>
    <property type="match status" value="1"/>
</dbReference>
<dbReference type="AlphaFoldDB" id="A0A843WIG5"/>
<feature type="domain" description="Neprosin PEP catalytic" evidence="1">
    <location>
        <begin position="159"/>
        <end position="418"/>
    </location>
</feature>
<dbReference type="PANTHER" id="PTHR31589:SF221">
    <property type="entry name" value="LIGASE, PUTATIVE (DUF239)-RELATED"/>
    <property type="match status" value="1"/>
</dbReference>
<dbReference type="InterPro" id="IPR053168">
    <property type="entry name" value="Glutamic_endopeptidase"/>
</dbReference>
<name>A0A843WIG5_COLES</name>
<protein>
    <recommendedName>
        <fullName evidence="1">Neprosin PEP catalytic domain-containing protein</fullName>
    </recommendedName>
</protein>
<organism evidence="2 3">
    <name type="scientific">Colocasia esculenta</name>
    <name type="common">Wild taro</name>
    <name type="synonym">Arum esculentum</name>
    <dbReference type="NCBI Taxonomy" id="4460"/>
    <lineage>
        <taxon>Eukaryota</taxon>
        <taxon>Viridiplantae</taxon>
        <taxon>Streptophyta</taxon>
        <taxon>Embryophyta</taxon>
        <taxon>Tracheophyta</taxon>
        <taxon>Spermatophyta</taxon>
        <taxon>Magnoliopsida</taxon>
        <taxon>Liliopsida</taxon>
        <taxon>Araceae</taxon>
        <taxon>Aroideae</taxon>
        <taxon>Colocasieae</taxon>
        <taxon>Colocasia</taxon>
    </lineage>
</organism>
<dbReference type="PROSITE" id="PS52045">
    <property type="entry name" value="NEPROSIN_PEP_CD"/>
    <property type="match status" value="1"/>
</dbReference>